<evidence type="ECO:0000259" key="13">
    <source>
        <dbReference type="PROSITE" id="PS51424"/>
    </source>
</evidence>
<evidence type="ECO:0000256" key="10">
    <source>
        <dbReference type="ARBA" id="ARBA00047899"/>
    </source>
</evidence>
<accession>A3IUW1</accession>
<dbReference type="Pfam" id="PF23598">
    <property type="entry name" value="LRR_14"/>
    <property type="match status" value="1"/>
</dbReference>
<feature type="domain" description="Roc" evidence="13">
    <location>
        <begin position="214"/>
        <end position="395"/>
    </location>
</feature>
<dbReference type="SUPFAM" id="SSF52540">
    <property type="entry name" value="P-loop containing nucleoside triphosphate hydrolases"/>
    <property type="match status" value="1"/>
</dbReference>
<keyword evidence="7" id="KW-0418">Kinase</keyword>
<dbReference type="PANTHER" id="PTHR48051">
    <property type="match status" value="1"/>
</dbReference>
<reference evidence="14 15" key="1">
    <citation type="submission" date="2007-03" db="EMBL/GenBank/DDBJ databases">
        <authorList>
            <person name="Stal L."/>
            <person name="Ferriera S."/>
            <person name="Johnson J."/>
            <person name="Kravitz S."/>
            <person name="Beeson K."/>
            <person name="Sutton G."/>
            <person name="Rogers Y.-H."/>
            <person name="Friedman R."/>
            <person name="Frazier M."/>
            <person name="Venter J.C."/>
        </authorList>
    </citation>
    <scope>NUCLEOTIDE SEQUENCE [LARGE SCALE GENOMIC DNA]</scope>
    <source>
        <strain evidence="14 15">CCY0110</strain>
    </source>
</reference>
<dbReference type="AlphaFoldDB" id="A3IUW1"/>
<evidence type="ECO:0000256" key="2">
    <source>
        <dbReference type="ARBA" id="ARBA00022527"/>
    </source>
</evidence>
<dbReference type="Gene3D" id="3.40.50.300">
    <property type="entry name" value="P-loop containing nucleotide triphosphate hydrolases"/>
    <property type="match status" value="1"/>
</dbReference>
<dbReference type="InterPro" id="IPR003591">
    <property type="entry name" value="Leu-rich_rpt_typical-subtyp"/>
</dbReference>
<organism evidence="14 15">
    <name type="scientific">Crocosphaera chwakensis CCY0110</name>
    <dbReference type="NCBI Taxonomy" id="391612"/>
    <lineage>
        <taxon>Bacteria</taxon>
        <taxon>Bacillati</taxon>
        <taxon>Cyanobacteriota</taxon>
        <taxon>Cyanophyceae</taxon>
        <taxon>Oscillatoriophycideae</taxon>
        <taxon>Chroococcales</taxon>
        <taxon>Aphanothecaceae</taxon>
        <taxon>Crocosphaera</taxon>
        <taxon>Crocosphaera chwakensis</taxon>
    </lineage>
</organism>
<dbReference type="PROSITE" id="PS51450">
    <property type="entry name" value="LRR"/>
    <property type="match status" value="7"/>
</dbReference>
<dbReference type="Pfam" id="PF16095">
    <property type="entry name" value="COR-A"/>
    <property type="match status" value="1"/>
</dbReference>
<dbReference type="Pfam" id="PF13855">
    <property type="entry name" value="LRR_8"/>
    <property type="match status" value="1"/>
</dbReference>
<dbReference type="SMART" id="SM00365">
    <property type="entry name" value="LRR_SD22"/>
    <property type="match status" value="7"/>
</dbReference>
<dbReference type="EC" id="2.7.11.1" evidence="1"/>
<dbReference type="InterPro" id="IPR050216">
    <property type="entry name" value="LRR_domain-containing"/>
</dbReference>
<dbReference type="InterPro" id="IPR027417">
    <property type="entry name" value="P-loop_NTPase"/>
</dbReference>
<dbReference type="GO" id="GO:0005524">
    <property type="term" value="F:ATP binding"/>
    <property type="evidence" value="ECO:0007669"/>
    <property type="project" value="UniProtKB-KW"/>
</dbReference>
<evidence type="ECO:0000256" key="3">
    <source>
        <dbReference type="ARBA" id="ARBA00022614"/>
    </source>
</evidence>
<dbReference type="RefSeq" id="WP_008277167.1">
    <property type="nucleotide sequence ID" value="NZ_AAXW01000038.1"/>
</dbReference>
<evidence type="ECO:0000313" key="14">
    <source>
        <dbReference type="EMBL" id="EAZ89709.1"/>
    </source>
</evidence>
<dbReference type="FunFam" id="3.80.10.10:FF:000041">
    <property type="entry name" value="LRR receptor-like serine/threonine-protein kinase ERECTA"/>
    <property type="match status" value="2"/>
</dbReference>
<dbReference type="Pfam" id="PF08477">
    <property type="entry name" value="Roc"/>
    <property type="match status" value="1"/>
</dbReference>
<dbReference type="SMART" id="SM00369">
    <property type="entry name" value="LRR_TYP"/>
    <property type="match status" value="7"/>
</dbReference>
<dbReference type="InterPro" id="IPR032171">
    <property type="entry name" value="COR-A"/>
</dbReference>
<evidence type="ECO:0000256" key="1">
    <source>
        <dbReference type="ARBA" id="ARBA00012513"/>
    </source>
</evidence>
<dbReference type="SUPFAM" id="SSF52058">
    <property type="entry name" value="L domain-like"/>
    <property type="match status" value="1"/>
</dbReference>
<dbReference type="GO" id="GO:0005737">
    <property type="term" value="C:cytoplasm"/>
    <property type="evidence" value="ECO:0007669"/>
    <property type="project" value="TreeGrafter"/>
</dbReference>
<evidence type="ECO:0000256" key="11">
    <source>
        <dbReference type="ARBA" id="ARBA00048679"/>
    </source>
</evidence>
<evidence type="ECO:0000256" key="5">
    <source>
        <dbReference type="ARBA" id="ARBA00022737"/>
    </source>
</evidence>
<comment type="catalytic activity">
    <reaction evidence="10">
        <text>L-threonyl-[protein] + ATP = O-phospho-L-threonyl-[protein] + ADP + H(+)</text>
        <dbReference type="Rhea" id="RHEA:46608"/>
        <dbReference type="Rhea" id="RHEA-COMP:11060"/>
        <dbReference type="Rhea" id="RHEA-COMP:11605"/>
        <dbReference type="ChEBI" id="CHEBI:15378"/>
        <dbReference type="ChEBI" id="CHEBI:30013"/>
        <dbReference type="ChEBI" id="CHEBI:30616"/>
        <dbReference type="ChEBI" id="CHEBI:61977"/>
        <dbReference type="ChEBI" id="CHEBI:456216"/>
        <dbReference type="EC" id="2.7.11.1"/>
    </reaction>
</comment>
<comment type="caution">
    <text evidence="14">The sequence shown here is derived from an EMBL/GenBank/DDBJ whole genome shotgun (WGS) entry which is preliminary data.</text>
</comment>
<evidence type="ECO:0000256" key="9">
    <source>
        <dbReference type="ARBA" id="ARBA00023134"/>
    </source>
</evidence>
<keyword evidence="8" id="KW-0067">ATP-binding</keyword>
<proteinExistence type="predicted"/>
<keyword evidence="15" id="KW-1185">Reference proteome</keyword>
<dbReference type="InterPro" id="IPR057263">
    <property type="entry name" value="COR-B"/>
</dbReference>
<dbReference type="eggNOG" id="COG1100">
    <property type="taxonomic scope" value="Bacteria"/>
</dbReference>
<name>A3IUW1_9CHRO</name>
<comment type="catalytic activity">
    <reaction evidence="11">
        <text>L-seryl-[protein] + ATP = O-phospho-L-seryl-[protein] + ADP + H(+)</text>
        <dbReference type="Rhea" id="RHEA:17989"/>
        <dbReference type="Rhea" id="RHEA-COMP:9863"/>
        <dbReference type="Rhea" id="RHEA-COMP:11604"/>
        <dbReference type="ChEBI" id="CHEBI:15378"/>
        <dbReference type="ChEBI" id="CHEBI:29999"/>
        <dbReference type="ChEBI" id="CHEBI:30616"/>
        <dbReference type="ChEBI" id="CHEBI:83421"/>
        <dbReference type="ChEBI" id="CHEBI:456216"/>
        <dbReference type="EC" id="2.7.11.1"/>
    </reaction>
</comment>
<dbReference type="InterPro" id="IPR032675">
    <property type="entry name" value="LRR_dom_sf"/>
</dbReference>
<dbReference type="Pfam" id="PF25497">
    <property type="entry name" value="COR-B"/>
    <property type="match status" value="1"/>
</dbReference>
<keyword evidence="6" id="KW-0547">Nucleotide-binding</keyword>
<keyword evidence="3" id="KW-0433">Leucine-rich repeat</keyword>
<dbReference type="InterPro" id="IPR020859">
    <property type="entry name" value="ROC"/>
</dbReference>
<dbReference type="OrthoDB" id="459949at2"/>
<keyword evidence="5" id="KW-0677">Repeat</keyword>
<dbReference type="Proteomes" id="UP000003781">
    <property type="component" value="Unassembled WGS sequence"/>
</dbReference>
<evidence type="ECO:0000256" key="12">
    <source>
        <dbReference type="SAM" id="Coils"/>
    </source>
</evidence>
<dbReference type="PANTHER" id="PTHR48051:SF54">
    <property type="entry name" value="LEUCINE-RICH REPEAT-CONTAINING PROTEIN"/>
    <property type="match status" value="1"/>
</dbReference>
<evidence type="ECO:0000256" key="8">
    <source>
        <dbReference type="ARBA" id="ARBA00022840"/>
    </source>
</evidence>
<feature type="coiled-coil region" evidence="12">
    <location>
        <begin position="737"/>
        <end position="764"/>
    </location>
</feature>
<dbReference type="PROSITE" id="PS51424">
    <property type="entry name" value="ROC"/>
    <property type="match status" value="1"/>
</dbReference>
<protein>
    <recommendedName>
        <fullName evidence="1">non-specific serine/threonine protein kinase</fullName>
        <ecNumber evidence="1">2.7.11.1</ecNumber>
    </recommendedName>
</protein>
<dbReference type="EMBL" id="AAXW01000038">
    <property type="protein sequence ID" value="EAZ89709.1"/>
    <property type="molecule type" value="Genomic_DNA"/>
</dbReference>
<evidence type="ECO:0000256" key="6">
    <source>
        <dbReference type="ARBA" id="ARBA00022741"/>
    </source>
</evidence>
<evidence type="ECO:0000313" key="15">
    <source>
        <dbReference type="Proteomes" id="UP000003781"/>
    </source>
</evidence>
<keyword evidence="2" id="KW-0723">Serine/threonine-protein kinase</keyword>
<dbReference type="Gene3D" id="3.80.10.10">
    <property type="entry name" value="Ribonuclease Inhibitor"/>
    <property type="match status" value="2"/>
</dbReference>
<dbReference type="InterPro" id="IPR001611">
    <property type="entry name" value="Leu-rich_rpt"/>
</dbReference>
<dbReference type="Gene3D" id="1.10.10.10">
    <property type="entry name" value="Winged helix-like DNA-binding domain superfamily/Winged helix DNA-binding domain"/>
    <property type="match status" value="1"/>
</dbReference>
<dbReference type="InterPro" id="IPR055414">
    <property type="entry name" value="LRR_R13L4/SHOC2-like"/>
</dbReference>
<dbReference type="eggNOG" id="COG4886">
    <property type="taxonomic scope" value="Bacteria"/>
</dbReference>
<dbReference type="Gene3D" id="1.10.10.2200">
    <property type="match status" value="1"/>
</dbReference>
<dbReference type="GO" id="GO:0004674">
    <property type="term" value="F:protein serine/threonine kinase activity"/>
    <property type="evidence" value="ECO:0007669"/>
    <property type="project" value="UniProtKB-KW"/>
</dbReference>
<evidence type="ECO:0000256" key="4">
    <source>
        <dbReference type="ARBA" id="ARBA00022679"/>
    </source>
</evidence>
<dbReference type="InterPro" id="IPR036388">
    <property type="entry name" value="WH-like_DNA-bd_sf"/>
</dbReference>
<keyword evidence="12" id="KW-0175">Coiled coil</keyword>
<keyword evidence="9" id="KW-0342">GTP-binding</keyword>
<sequence length="974" mass="113084">MTNDELLDLIKKAKLEKWTKLDLSYNQISEIPPEIAQLHSLRILYLHNNQISEIPPEIAQLHSLEILDLHNNQISNIPPEIAQLHSLEQLYLYNNQISSIPPEIAQLHSLEQLYLYNNQISNIPPEIAQLHSLQELYLSNNQISNIPPEIAQLHSLEQLYLSNNQISNIPPEITQLHSLEQLYLSNNPLNPELQSIYEQGLKKLKIYLQSQQEKEIILNEVKLIFVGEGEVGKTSLLAALRGDEWIENRPTTHGVEIDIKSLILVDKESNTEITFNGWDFGGQNIYRYTHQMFFTTPAIYLAVWNPRRGPENCRVDEWIKMIKHRTYDEKQEDYQPRILVIATHGGLKERLDHIDEQLLRNEFDDLIVDFHHVDSYTTEGLEILENKLAKIATEMPMIRRSVPASWKIILDTIREKSQVNSWITYEQFLEICLYKKIDLALAKTYLTLLNELGYLIYYKHDPVLKDTIILKPEWLSKAISFVLESREVKNNFGLATHQQLSELWNDPKRGEDRYPEALHPIFCKLMERCDLSYQVELPDVDAPPTNLIAQLVPSQRPQHWENEWVLKSGDKELTEVCRITDVQTGRTEQAEGLIYRLIVRFHPYSLGRQNYNNSCHWKTGMLLDNGVEGRAFIEDRDGDIYITVRAAYPKGFLGYLSSEIMGLVKRFWKGLDPRLYIPCPTDTCQGLIEKDEIIESKQEEIPKVRCPVCRKFHKIDDLMAVNIITEEWNQNKLISILEKHRQEMIRMNQSMNNLDAQVNNLSTEIKTSMTVSNEKFNFLLNTLSDPAKDGPRLFHIEPINKNFFNLKNWIKEPFRITLWCEHSRLPLPMINNNDSSGVYEIELTREWFQKASPIIRVISTTLKLALPVAIPTVKINTDDTEYKAIAEQLEFGVKSTDSLLKGNDLLDKWGSKNDDWEYESSGSNSVQVIKASGSILRQLHHLLQQKDPSFGGLERVQNKRGDFLWVHPNYVQEY</sequence>
<keyword evidence="4" id="KW-0808">Transferase</keyword>
<evidence type="ECO:0000256" key="7">
    <source>
        <dbReference type="ARBA" id="ARBA00022777"/>
    </source>
</evidence>
<gene>
    <name evidence="14" type="ORF">CY0110_23181</name>
</gene>